<dbReference type="GO" id="GO:0030313">
    <property type="term" value="C:cell envelope"/>
    <property type="evidence" value="ECO:0007669"/>
    <property type="project" value="UniProtKB-SubCell"/>
</dbReference>
<dbReference type="GO" id="GO:0004130">
    <property type="term" value="F:cytochrome-c peroxidase activity"/>
    <property type="evidence" value="ECO:0007669"/>
    <property type="project" value="TreeGrafter"/>
</dbReference>
<dbReference type="PANTHER" id="PTHR30600">
    <property type="entry name" value="CYTOCHROME C PEROXIDASE-RELATED"/>
    <property type="match status" value="1"/>
</dbReference>
<evidence type="ECO:0000256" key="4">
    <source>
        <dbReference type="ARBA" id="ARBA00022729"/>
    </source>
</evidence>
<keyword evidence="4 8" id="KW-0732">Signal</keyword>
<dbReference type="PROSITE" id="PS51007">
    <property type="entry name" value="CYTC"/>
    <property type="match status" value="1"/>
</dbReference>
<protein>
    <submittedName>
        <fullName evidence="10">Cytochrome c peroxidase</fullName>
    </submittedName>
</protein>
<evidence type="ECO:0000256" key="2">
    <source>
        <dbReference type="ARBA" id="ARBA00022617"/>
    </source>
</evidence>
<keyword evidence="10" id="KW-0575">Peroxidase</keyword>
<keyword evidence="11" id="KW-1185">Reference proteome</keyword>
<comment type="caution">
    <text evidence="10">The sequence shown here is derived from an EMBL/GenBank/DDBJ whole genome shotgun (WGS) entry which is preliminary data.</text>
</comment>
<evidence type="ECO:0000256" key="3">
    <source>
        <dbReference type="ARBA" id="ARBA00022723"/>
    </source>
</evidence>
<evidence type="ECO:0000256" key="6">
    <source>
        <dbReference type="ARBA" id="ARBA00023004"/>
    </source>
</evidence>
<organism evidence="10 11">
    <name type="scientific">Actibacterium naphthalenivorans</name>
    <dbReference type="NCBI Taxonomy" id="1614693"/>
    <lineage>
        <taxon>Bacteria</taxon>
        <taxon>Pseudomonadati</taxon>
        <taxon>Pseudomonadota</taxon>
        <taxon>Alphaproteobacteria</taxon>
        <taxon>Rhodobacterales</taxon>
        <taxon>Roseobacteraceae</taxon>
        <taxon>Actibacterium</taxon>
    </lineage>
</organism>
<evidence type="ECO:0000256" key="7">
    <source>
        <dbReference type="PROSITE-ProRule" id="PRU00433"/>
    </source>
</evidence>
<dbReference type="GO" id="GO:0009055">
    <property type="term" value="F:electron transfer activity"/>
    <property type="evidence" value="ECO:0007669"/>
    <property type="project" value="InterPro"/>
</dbReference>
<feature type="signal peptide" evidence="8">
    <location>
        <begin position="1"/>
        <end position="21"/>
    </location>
</feature>
<dbReference type="GO" id="GO:0046872">
    <property type="term" value="F:metal ion binding"/>
    <property type="evidence" value="ECO:0007669"/>
    <property type="project" value="UniProtKB-KW"/>
</dbReference>
<reference evidence="10" key="1">
    <citation type="submission" date="2020-08" db="EMBL/GenBank/DDBJ databases">
        <title>Genomic Encyclopedia of Type Strains, Phase IV (KMG-IV): sequencing the most valuable type-strain genomes for metagenomic binning, comparative biology and taxonomic classification.</title>
        <authorList>
            <person name="Goeker M."/>
        </authorList>
    </citation>
    <scope>NUCLEOTIDE SEQUENCE [LARGE SCALE GENOMIC DNA]</scope>
    <source>
        <strain evidence="10">DSM 105040</strain>
    </source>
</reference>
<evidence type="ECO:0000256" key="5">
    <source>
        <dbReference type="ARBA" id="ARBA00023002"/>
    </source>
</evidence>
<dbReference type="SUPFAM" id="SSF46626">
    <property type="entry name" value="Cytochrome c"/>
    <property type="match status" value="2"/>
</dbReference>
<proteinExistence type="predicted"/>
<evidence type="ECO:0000256" key="8">
    <source>
        <dbReference type="SAM" id="SignalP"/>
    </source>
</evidence>
<evidence type="ECO:0000313" key="11">
    <source>
        <dbReference type="Proteomes" id="UP000585681"/>
    </source>
</evidence>
<dbReference type="AlphaFoldDB" id="A0A840C3N1"/>
<dbReference type="Proteomes" id="UP000585681">
    <property type="component" value="Unassembled WGS sequence"/>
</dbReference>
<keyword evidence="2 7" id="KW-0349">Heme</keyword>
<dbReference type="Gene3D" id="1.10.760.10">
    <property type="entry name" value="Cytochrome c-like domain"/>
    <property type="match status" value="2"/>
</dbReference>
<dbReference type="Pfam" id="PF03150">
    <property type="entry name" value="CCP_MauG"/>
    <property type="match status" value="1"/>
</dbReference>
<dbReference type="InterPro" id="IPR004852">
    <property type="entry name" value="Di-haem_cyt_c_peroxidsae"/>
</dbReference>
<dbReference type="EMBL" id="JACIEQ010000001">
    <property type="protein sequence ID" value="MBB4020491.1"/>
    <property type="molecule type" value="Genomic_DNA"/>
</dbReference>
<feature type="chain" id="PRO_5032465007" evidence="8">
    <location>
        <begin position="22"/>
        <end position="430"/>
    </location>
</feature>
<gene>
    <name evidence="10" type="ORF">GGR17_000282</name>
</gene>
<evidence type="ECO:0000256" key="1">
    <source>
        <dbReference type="ARBA" id="ARBA00004196"/>
    </source>
</evidence>
<dbReference type="InterPro" id="IPR051395">
    <property type="entry name" value="Cytochrome_c_Peroxidase/MauG"/>
</dbReference>
<dbReference type="PANTHER" id="PTHR30600:SF10">
    <property type="entry name" value="BLL6722 PROTEIN"/>
    <property type="match status" value="1"/>
</dbReference>
<dbReference type="InterPro" id="IPR036909">
    <property type="entry name" value="Cyt_c-like_dom_sf"/>
</dbReference>
<comment type="subcellular location">
    <subcellularLocation>
        <location evidence="1">Cell envelope</location>
    </subcellularLocation>
</comment>
<keyword evidence="5" id="KW-0560">Oxidoreductase</keyword>
<feature type="domain" description="Cytochrome c" evidence="9">
    <location>
        <begin position="244"/>
        <end position="428"/>
    </location>
</feature>
<evidence type="ECO:0000259" key="9">
    <source>
        <dbReference type="PROSITE" id="PS51007"/>
    </source>
</evidence>
<evidence type="ECO:0000313" key="10">
    <source>
        <dbReference type="EMBL" id="MBB4020491.1"/>
    </source>
</evidence>
<sequence length="430" mass="46155">MKIYALPITATVALLSAPVSAAELTPMEQLGRDLFFDADLSLNGNQPCAFCHDPGMGFSSPHGHFNESGAVVEGSVPGLFGSRKPPSAAYASPAPVFHHMIEDGDYLFVGGAFVDGRATGHQLGNAAADQAMGPPLNPVEMAMPHQACVVRAVCEGEKEHKYAVSLSDVWGAGICDIAFPAALAESCGTPGAHIVVEDEELAEKIETAFAMIGLSLGAFEASAEVNRFSSRYDRYLSGADTLSALELQGLELFEGKALCAECHVTSPGPRGEPALLTDFTYDNLGVPRNPENPIYTQPDNPDGLAFADLGLGVFLRSDPLYRTVAASQDGKFKVPTLRNVDARLYPEMPKAFMHNGYFKTLEGVVKFYNKRDVWPRCDSDMVTEAEALEKQCWPGPEVAANVNTDELGDLKLTDAEELALVAFMQTLTDE</sequence>
<keyword evidence="3 7" id="KW-0479">Metal-binding</keyword>
<name>A0A840C3N1_9RHOB</name>
<dbReference type="GO" id="GO:0020037">
    <property type="term" value="F:heme binding"/>
    <property type="evidence" value="ECO:0007669"/>
    <property type="project" value="InterPro"/>
</dbReference>
<keyword evidence="6 7" id="KW-0408">Iron</keyword>
<dbReference type="RefSeq" id="WP_157445522.1">
    <property type="nucleotide sequence ID" value="NZ_JACIEQ010000001.1"/>
</dbReference>
<dbReference type="InterPro" id="IPR009056">
    <property type="entry name" value="Cyt_c-like_dom"/>
</dbReference>
<accession>A0A840C3N1</accession>